<feature type="compositionally biased region" description="Polar residues" evidence="1">
    <location>
        <begin position="853"/>
        <end position="866"/>
    </location>
</feature>
<accession>A0ABR1ILI6</accession>
<comment type="caution">
    <text evidence="2">The sequence shown here is derived from an EMBL/GenBank/DDBJ whole genome shotgun (WGS) entry which is preliminary data.</text>
</comment>
<feature type="region of interest" description="Disordered" evidence="1">
    <location>
        <begin position="786"/>
        <end position="874"/>
    </location>
</feature>
<gene>
    <name evidence="2" type="primary">RBT1_29</name>
    <name evidence="2" type="ORF">VKT23_020459</name>
</gene>
<feature type="compositionally biased region" description="Basic and acidic residues" evidence="1">
    <location>
        <begin position="580"/>
        <end position="619"/>
    </location>
</feature>
<evidence type="ECO:0000313" key="2">
    <source>
        <dbReference type="EMBL" id="KAK7433931.1"/>
    </source>
</evidence>
<sequence length="1077" mass="121082">MGKGRPPHRLIPTEQQKKRGNPGYFAGEPLRLLERYLSEYTSSFGNRDPFWTKFRAEWTLQYPPLQTDEEKGAAAHVIEKYNLDRAGRKKKGDVRKKGGAVEKDIPITPVDLAIPTVAAPNYPPVPYPPVIDVSVVASTPSLPSAGPSGTTDEGKGKFPASERTEEENALVARAASKEKIDSWFANHANKEKAVNQSDVKDILKGLDTASTPSAPRLLPEHKFYQKHPEFKDKVTAAYKDEYGEGKRFDPDRLHKTVAVAKRLFEAEDSETRERIRKEASEEHQRQREEFQKLLDADPTDSSRIERYRAQLGAAFHPIMEHAAKMSNTRMCLTIIGEGETDDKLFVSCVQIGSTPEPNPKKFHEWDQIGFQMSHVRSFAEFVKACVRLEKGLEAYPPQYSSAMPLVDTILPFTPEPEEQPVAEAGPSKPKHKPERQFSMSKRSKRSKRKGRKAKADESSAESSDQSESEEDEFSGDSSDDEEDELQEEPTPPSTPKLKRGYKLNQYLEKELTEMSVSDKRRKMGQLAKLLRDDFDQENILARNRHLQKEAGLSDAVAMLNHAMEAANAEKGKGKQKGKARAKDGNGKEKGKEKEKETAELRRSTRHAAKDSSRAVHTHEEGHVTANVDSVGNDVPMSAIAGDVSVADADVPMAVDEAHVFVPNDLPVPPNATMKLPLIPHLPKDLEEAKDSDVIAMCYHDKTWTPELSSPEAWETWNGILDTVTQRHPTETEQQYVDKVVKYGKKGTEALYRALAHVMEHVVMDPDMLEGKIDRIIAAIEKKCPDPRIREIIHPPPRAAPSKSPSPQADENSERPHLHPRPRPRPRPHLQPQSPSESEVPETPAMTREVTPQGADTSEPTNVNGASEANKRPFDLVEKQRPSFEQKPQWVLDMEQYLLAGTDRVDWKEAVEALVSMEGLFQFKSSSKSLSTTYRPPAVQHWVSRGRKEGFPTLLHGRKAVDFQQEVVQWWNQLMPAWRTLDNNSEQLKQRTWLKEVQGSWKSLRNPGINGFYSVLACMKWWLLLELGARPDAVASNEWQTVLQDIVWVMDNMANKAPESSESSIPAKPASKKSCLSN</sequence>
<feature type="compositionally biased region" description="Polar residues" evidence="1">
    <location>
        <begin position="142"/>
        <end position="151"/>
    </location>
</feature>
<feature type="region of interest" description="Disordered" evidence="1">
    <location>
        <begin position="412"/>
        <end position="501"/>
    </location>
</feature>
<dbReference type="EMBL" id="JBANRG010000135">
    <property type="protein sequence ID" value="KAK7433931.1"/>
    <property type="molecule type" value="Genomic_DNA"/>
</dbReference>
<feature type="region of interest" description="Disordered" evidence="1">
    <location>
        <begin position="142"/>
        <end position="166"/>
    </location>
</feature>
<keyword evidence="3" id="KW-1185">Reference proteome</keyword>
<feature type="compositionally biased region" description="Low complexity" evidence="1">
    <location>
        <begin position="799"/>
        <end position="808"/>
    </location>
</feature>
<feature type="region of interest" description="Disordered" evidence="1">
    <location>
        <begin position="1056"/>
        <end position="1077"/>
    </location>
</feature>
<feature type="compositionally biased region" description="Basic residues" evidence="1">
    <location>
        <begin position="441"/>
        <end position="452"/>
    </location>
</feature>
<feature type="compositionally biased region" description="Basic residues" evidence="1">
    <location>
        <begin position="817"/>
        <end position="827"/>
    </location>
</feature>
<protein>
    <submittedName>
        <fullName evidence="2">SERTA domain-containing protein 3</fullName>
    </submittedName>
</protein>
<feature type="region of interest" description="Disordered" evidence="1">
    <location>
        <begin position="268"/>
        <end position="290"/>
    </location>
</feature>
<feature type="compositionally biased region" description="Acidic residues" evidence="1">
    <location>
        <begin position="464"/>
        <end position="487"/>
    </location>
</feature>
<feature type="region of interest" description="Disordered" evidence="1">
    <location>
        <begin position="1"/>
        <end position="24"/>
    </location>
</feature>
<feature type="compositionally biased region" description="Basic and acidic residues" evidence="1">
    <location>
        <begin position="152"/>
        <end position="163"/>
    </location>
</feature>
<proteinExistence type="predicted"/>
<dbReference type="Proteomes" id="UP001498398">
    <property type="component" value="Unassembled WGS sequence"/>
</dbReference>
<organism evidence="2 3">
    <name type="scientific">Marasmiellus scandens</name>
    <dbReference type="NCBI Taxonomy" id="2682957"/>
    <lineage>
        <taxon>Eukaryota</taxon>
        <taxon>Fungi</taxon>
        <taxon>Dikarya</taxon>
        <taxon>Basidiomycota</taxon>
        <taxon>Agaricomycotina</taxon>
        <taxon>Agaricomycetes</taxon>
        <taxon>Agaricomycetidae</taxon>
        <taxon>Agaricales</taxon>
        <taxon>Marasmiineae</taxon>
        <taxon>Omphalotaceae</taxon>
        <taxon>Marasmiellus</taxon>
    </lineage>
</organism>
<reference evidence="2 3" key="1">
    <citation type="submission" date="2024-01" db="EMBL/GenBank/DDBJ databases">
        <title>A draft genome for the cacao thread blight pathogen Marasmiellus scandens.</title>
        <authorList>
            <person name="Baruah I.K."/>
            <person name="Leung J."/>
            <person name="Bukari Y."/>
            <person name="Amoako-Attah I."/>
            <person name="Meinhardt L.W."/>
            <person name="Bailey B.A."/>
            <person name="Cohen S.P."/>
        </authorList>
    </citation>
    <scope>NUCLEOTIDE SEQUENCE [LARGE SCALE GENOMIC DNA]</scope>
    <source>
        <strain evidence="2 3">GH-19</strain>
    </source>
</reference>
<evidence type="ECO:0000256" key="1">
    <source>
        <dbReference type="SAM" id="MobiDB-lite"/>
    </source>
</evidence>
<name>A0ABR1ILI6_9AGAR</name>
<evidence type="ECO:0000313" key="3">
    <source>
        <dbReference type="Proteomes" id="UP001498398"/>
    </source>
</evidence>
<feature type="region of interest" description="Disordered" evidence="1">
    <location>
        <begin position="566"/>
        <end position="619"/>
    </location>
</feature>